<keyword evidence="5" id="KW-0804">Transcription</keyword>
<dbReference type="AlphaFoldDB" id="I4B6P2"/>
<keyword evidence="3" id="KW-0731">Sigma factor</keyword>
<keyword evidence="4" id="KW-0238">DNA-binding</keyword>
<evidence type="ECO:0000313" key="8">
    <source>
        <dbReference type="EMBL" id="AFM12949.1"/>
    </source>
</evidence>
<dbReference type="GO" id="GO:0006352">
    <property type="term" value="P:DNA-templated transcription initiation"/>
    <property type="evidence" value="ECO:0007669"/>
    <property type="project" value="InterPro"/>
</dbReference>
<evidence type="ECO:0000256" key="2">
    <source>
        <dbReference type="ARBA" id="ARBA00023015"/>
    </source>
</evidence>
<dbReference type="InterPro" id="IPR014284">
    <property type="entry name" value="RNA_pol_sigma-70_dom"/>
</dbReference>
<dbReference type="EMBL" id="CP002959">
    <property type="protein sequence ID" value="AFM12949.1"/>
    <property type="molecule type" value="Genomic_DNA"/>
</dbReference>
<keyword evidence="9" id="KW-1185">Reference proteome</keyword>
<evidence type="ECO:0000256" key="1">
    <source>
        <dbReference type="ARBA" id="ARBA00010641"/>
    </source>
</evidence>
<sequence length="173" mass="19024">MHATRSDQIVTYLDRLTAYAQSRVADKELAADAVQEAITKAVKASAQLKDEEKLLPWLYAILRNTIAGLARRQGREIATADFAEVAAPEPHDDDAVCECFKPLIATLPSDYGDVLQALDLDETPRENLAAKMGISVLNLNVKLHRAREKLREAIESTCKMCAKHGCLNCTCGQ</sequence>
<evidence type="ECO:0000256" key="5">
    <source>
        <dbReference type="ARBA" id="ARBA00023163"/>
    </source>
</evidence>
<dbReference type="GO" id="GO:0016987">
    <property type="term" value="F:sigma factor activity"/>
    <property type="evidence" value="ECO:0007669"/>
    <property type="project" value="UniProtKB-KW"/>
</dbReference>
<dbReference type="Gene3D" id="1.10.10.10">
    <property type="entry name" value="Winged helix-like DNA-binding domain superfamily/Winged helix DNA-binding domain"/>
    <property type="match status" value="1"/>
</dbReference>
<dbReference type="SUPFAM" id="SSF88659">
    <property type="entry name" value="Sigma3 and sigma4 domains of RNA polymerase sigma factors"/>
    <property type="match status" value="1"/>
</dbReference>
<dbReference type="InterPro" id="IPR013324">
    <property type="entry name" value="RNA_pol_sigma_r3/r4-like"/>
</dbReference>
<evidence type="ECO:0000256" key="4">
    <source>
        <dbReference type="ARBA" id="ARBA00023125"/>
    </source>
</evidence>
<dbReference type="KEGG" id="tpx:Turpa_2305"/>
<proteinExistence type="inferred from homology"/>
<comment type="similarity">
    <text evidence="1">Belongs to the sigma-70 factor family. ECF subfamily.</text>
</comment>
<dbReference type="Proteomes" id="UP000006048">
    <property type="component" value="Chromosome"/>
</dbReference>
<dbReference type="STRING" id="869212.Turpa_2305"/>
<reference evidence="8 9" key="1">
    <citation type="submission" date="2012-06" db="EMBL/GenBank/DDBJ databases">
        <title>The complete chromosome of genome of Turneriella parva DSM 21527.</title>
        <authorList>
            <consortium name="US DOE Joint Genome Institute (JGI-PGF)"/>
            <person name="Lucas S."/>
            <person name="Han J."/>
            <person name="Lapidus A."/>
            <person name="Bruce D."/>
            <person name="Goodwin L."/>
            <person name="Pitluck S."/>
            <person name="Peters L."/>
            <person name="Kyrpides N."/>
            <person name="Mavromatis K."/>
            <person name="Ivanova N."/>
            <person name="Mikhailova N."/>
            <person name="Chertkov O."/>
            <person name="Detter J.C."/>
            <person name="Tapia R."/>
            <person name="Han C."/>
            <person name="Land M."/>
            <person name="Hauser L."/>
            <person name="Markowitz V."/>
            <person name="Cheng J.-F."/>
            <person name="Hugenholtz P."/>
            <person name="Woyke T."/>
            <person name="Wu D."/>
            <person name="Gronow S."/>
            <person name="Wellnitz S."/>
            <person name="Brambilla E."/>
            <person name="Klenk H.-P."/>
            <person name="Eisen J.A."/>
        </authorList>
    </citation>
    <scope>NUCLEOTIDE SEQUENCE [LARGE SCALE GENOMIC DNA]</scope>
    <source>
        <strain evidence="9">ATCC BAA-1111 / DSM 21527 / NCTC 11395 / H</strain>
    </source>
</reference>
<dbReference type="Pfam" id="PF08281">
    <property type="entry name" value="Sigma70_r4_2"/>
    <property type="match status" value="1"/>
</dbReference>
<dbReference type="NCBIfam" id="TIGR02937">
    <property type="entry name" value="sigma70-ECF"/>
    <property type="match status" value="1"/>
</dbReference>
<evidence type="ECO:0000256" key="3">
    <source>
        <dbReference type="ARBA" id="ARBA00023082"/>
    </source>
</evidence>
<dbReference type="PANTHER" id="PTHR43133:SF8">
    <property type="entry name" value="RNA POLYMERASE SIGMA FACTOR HI_1459-RELATED"/>
    <property type="match status" value="1"/>
</dbReference>
<dbReference type="InterPro" id="IPR007627">
    <property type="entry name" value="RNA_pol_sigma70_r2"/>
</dbReference>
<organism evidence="8 9">
    <name type="scientific">Turneriella parva (strain ATCC BAA-1111 / DSM 21527 / NCTC 11395 / H)</name>
    <name type="common">Leptospira parva</name>
    <dbReference type="NCBI Taxonomy" id="869212"/>
    <lineage>
        <taxon>Bacteria</taxon>
        <taxon>Pseudomonadati</taxon>
        <taxon>Spirochaetota</taxon>
        <taxon>Spirochaetia</taxon>
        <taxon>Leptospirales</taxon>
        <taxon>Leptospiraceae</taxon>
        <taxon>Turneriella</taxon>
    </lineage>
</organism>
<dbReference type="Pfam" id="PF04542">
    <property type="entry name" value="Sigma70_r2"/>
    <property type="match status" value="1"/>
</dbReference>
<dbReference type="HOGENOM" id="CLU_047691_1_3_12"/>
<dbReference type="Gene3D" id="1.10.1740.10">
    <property type="match status" value="1"/>
</dbReference>
<evidence type="ECO:0000259" key="7">
    <source>
        <dbReference type="Pfam" id="PF08281"/>
    </source>
</evidence>
<dbReference type="InterPro" id="IPR036388">
    <property type="entry name" value="WH-like_DNA-bd_sf"/>
</dbReference>
<dbReference type="InterPro" id="IPR039425">
    <property type="entry name" value="RNA_pol_sigma-70-like"/>
</dbReference>
<dbReference type="InterPro" id="IPR013249">
    <property type="entry name" value="RNA_pol_sigma70_r4_t2"/>
</dbReference>
<feature type="domain" description="RNA polymerase sigma-70 region 2" evidence="6">
    <location>
        <begin position="11"/>
        <end position="75"/>
    </location>
</feature>
<keyword evidence="2" id="KW-0805">Transcription regulation</keyword>
<evidence type="ECO:0000313" key="9">
    <source>
        <dbReference type="Proteomes" id="UP000006048"/>
    </source>
</evidence>
<protein>
    <submittedName>
        <fullName evidence="8">RNA polymerase, sigma-24 subunit, ECF subfamily</fullName>
    </submittedName>
</protein>
<dbReference type="OrthoDB" id="9782703at2"/>
<evidence type="ECO:0000259" key="6">
    <source>
        <dbReference type="Pfam" id="PF04542"/>
    </source>
</evidence>
<name>I4B6P2_TURPD</name>
<dbReference type="RefSeq" id="WP_014803455.1">
    <property type="nucleotide sequence ID" value="NC_018020.1"/>
</dbReference>
<dbReference type="GO" id="GO:0003677">
    <property type="term" value="F:DNA binding"/>
    <property type="evidence" value="ECO:0007669"/>
    <property type="project" value="UniProtKB-KW"/>
</dbReference>
<accession>I4B6P2</accession>
<dbReference type="InterPro" id="IPR013325">
    <property type="entry name" value="RNA_pol_sigma_r2"/>
</dbReference>
<dbReference type="PANTHER" id="PTHR43133">
    <property type="entry name" value="RNA POLYMERASE ECF-TYPE SIGMA FACTO"/>
    <property type="match status" value="1"/>
</dbReference>
<gene>
    <name evidence="8" type="ordered locus">Turpa_2305</name>
</gene>
<feature type="domain" description="RNA polymerase sigma factor 70 region 4 type 2" evidence="7">
    <location>
        <begin position="103"/>
        <end position="150"/>
    </location>
</feature>
<dbReference type="SUPFAM" id="SSF88946">
    <property type="entry name" value="Sigma2 domain of RNA polymerase sigma factors"/>
    <property type="match status" value="1"/>
</dbReference>